<reference evidence="3 4" key="1">
    <citation type="submission" date="2017-02" db="EMBL/GenBank/DDBJ databases">
        <authorList>
            <person name="Peterson S.W."/>
        </authorList>
    </citation>
    <scope>NUCLEOTIDE SEQUENCE [LARGE SCALE GENOMIC DNA]</scope>
    <source>
        <strain evidence="3 4">DSM 15102</strain>
    </source>
</reference>
<dbReference type="GO" id="GO:0000270">
    <property type="term" value="P:peptidoglycan metabolic process"/>
    <property type="evidence" value="ECO:0007669"/>
    <property type="project" value="InterPro"/>
</dbReference>
<gene>
    <name evidence="3" type="ORF">SAMN02745973_01197</name>
</gene>
<dbReference type="InterPro" id="IPR000189">
    <property type="entry name" value="Transglyc_AS"/>
</dbReference>
<dbReference type="EMBL" id="FUWV01000006">
    <property type="protein sequence ID" value="SJZ62038.1"/>
    <property type="molecule type" value="Genomic_DNA"/>
</dbReference>
<sequence>MLINEIYLKSLFYKAIMQSITQETIRTTRTTRTTKINLKNNKSVKFSDILDSAINNIKVTDLDPIFKKASEKFKLPVALLKAVAQIESNFNPRAQSGAGAQGIMQLMPATAKSLGVNNPFDPEENIMGGAKYLRQMLDQFDGNINLALAAYNAGPGNVLRYNGIPPFKETQNYVRKVISLIG</sequence>
<dbReference type="GO" id="GO:0016020">
    <property type="term" value="C:membrane"/>
    <property type="evidence" value="ECO:0007669"/>
    <property type="project" value="InterPro"/>
</dbReference>
<dbReference type="Gene3D" id="1.10.530.10">
    <property type="match status" value="1"/>
</dbReference>
<dbReference type="InterPro" id="IPR008258">
    <property type="entry name" value="Transglycosylase_SLT_dom_1"/>
</dbReference>
<evidence type="ECO:0000313" key="4">
    <source>
        <dbReference type="Proteomes" id="UP000196365"/>
    </source>
</evidence>
<evidence type="ECO:0000259" key="2">
    <source>
        <dbReference type="Pfam" id="PF01464"/>
    </source>
</evidence>
<dbReference type="GO" id="GO:0008933">
    <property type="term" value="F:peptidoglycan lytic transglycosylase activity"/>
    <property type="evidence" value="ECO:0007669"/>
    <property type="project" value="InterPro"/>
</dbReference>
<dbReference type="PROSITE" id="PS00922">
    <property type="entry name" value="TRANSGLYCOSYLASE"/>
    <property type="match status" value="1"/>
</dbReference>
<dbReference type="SUPFAM" id="SSF53955">
    <property type="entry name" value="Lysozyme-like"/>
    <property type="match status" value="1"/>
</dbReference>
<dbReference type="Proteomes" id="UP000196365">
    <property type="component" value="Unassembled WGS sequence"/>
</dbReference>
<dbReference type="Pfam" id="PF01464">
    <property type="entry name" value="SLT"/>
    <property type="match status" value="1"/>
</dbReference>
<feature type="domain" description="Transglycosylase SLT" evidence="2">
    <location>
        <begin position="65"/>
        <end position="173"/>
    </location>
</feature>
<dbReference type="CDD" id="cd00254">
    <property type="entry name" value="LT-like"/>
    <property type="match status" value="1"/>
</dbReference>
<keyword evidence="4" id="KW-1185">Reference proteome</keyword>
<organism evidence="3 4">
    <name type="scientific">Garciella nitratireducens DSM 15102</name>
    <dbReference type="NCBI Taxonomy" id="1121911"/>
    <lineage>
        <taxon>Bacteria</taxon>
        <taxon>Bacillati</taxon>
        <taxon>Bacillota</taxon>
        <taxon>Clostridia</taxon>
        <taxon>Eubacteriales</taxon>
        <taxon>Eubacteriaceae</taxon>
        <taxon>Garciella</taxon>
    </lineage>
</organism>
<protein>
    <submittedName>
        <fullName evidence="3">Transglycosylase SLT domain-containing protein</fullName>
    </submittedName>
</protein>
<dbReference type="PANTHER" id="PTHR37423:SF2">
    <property type="entry name" value="MEMBRANE-BOUND LYTIC MUREIN TRANSGLYCOSYLASE C"/>
    <property type="match status" value="1"/>
</dbReference>
<dbReference type="PANTHER" id="PTHR37423">
    <property type="entry name" value="SOLUBLE LYTIC MUREIN TRANSGLYCOSYLASE-RELATED"/>
    <property type="match status" value="1"/>
</dbReference>
<dbReference type="InterPro" id="IPR023346">
    <property type="entry name" value="Lysozyme-like_dom_sf"/>
</dbReference>
<dbReference type="AlphaFoldDB" id="A0A1T4M5I3"/>
<comment type="similarity">
    <text evidence="1">Belongs to the transglycosylase Slt family.</text>
</comment>
<accession>A0A1T4M5I3</accession>
<evidence type="ECO:0000256" key="1">
    <source>
        <dbReference type="ARBA" id="ARBA00007734"/>
    </source>
</evidence>
<dbReference type="RefSeq" id="WP_278319706.1">
    <property type="nucleotide sequence ID" value="NZ_FUWV01000006.1"/>
</dbReference>
<proteinExistence type="inferred from homology"/>
<name>A0A1T4M5I3_9FIRM</name>
<evidence type="ECO:0000313" key="3">
    <source>
        <dbReference type="EMBL" id="SJZ62038.1"/>
    </source>
</evidence>